<dbReference type="RefSeq" id="WP_011711740.1">
    <property type="nucleotide sequence ID" value="NC_008576.1"/>
</dbReference>
<feature type="binding site" evidence="9">
    <location>
        <position position="313"/>
    </location>
    <ligand>
        <name>substrate</name>
    </ligand>
</feature>
<dbReference type="HAMAP" id="MF_00834">
    <property type="entry name" value="BioA"/>
    <property type="match status" value="1"/>
</dbReference>
<dbReference type="EMBL" id="CP000471">
    <property type="protein sequence ID" value="ABK42566.1"/>
    <property type="molecule type" value="Genomic_DNA"/>
</dbReference>
<feature type="binding site" evidence="9">
    <location>
        <begin position="114"/>
        <end position="115"/>
    </location>
    <ligand>
        <name>pyridoxal 5'-phosphate</name>
        <dbReference type="ChEBI" id="CHEBI:597326"/>
    </ligand>
</feature>
<comment type="similarity">
    <text evidence="9">Belongs to the class-III pyridoxal-phosphate-dependent aminotransferase family. BioA subfamily.</text>
</comment>
<keyword evidence="4 9" id="KW-0808">Transferase</keyword>
<dbReference type="EC" id="2.6.1.62" evidence="9"/>
<dbReference type="AlphaFoldDB" id="A0L3M3"/>
<keyword evidence="9" id="KW-0963">Cytoplasm</keyword>
<dbReference type="SUPFAM" id="SSF53383">
    <property type="entry name" value="PLP-dependent transferases"/>
    <property type="match status" value="1"/>
</dbReference>
<evidence type="ECO:0000256" key="3">
    <source>
        <dbReference type="ARBA" id="ARBA00022576"/>
    </source>
</evidence>
<reference evidence="11" key="1">
    <citation type="journal article" date="2009" name="Appl. Environ. Microbiol.">
        <title>Complete genome sequence of the chemolithoautotrophic marine magnetotactic coccus strain MC-1.</title>
        <authorList>
            <person name="Schubbe S."/>
            <person name="Williams T.J."/>
            <person name="Xie G."/>
            <person name="Kiss H.E."/>
            <person name="Brettin T.S."/>
            <person name="Martinez D."/>
            <person name="Ross C.A."/>
            <person name="Schuler D."/>
            <person name="Cox B.L."/>
            <person name="Nealson K.H."/>
            <person name="Bazylinski D.A."/>
        </authorList>
    </citation>
    <scope>NUCLEOTIDE SEQUENCE [LARGE SCALE GENOMIC DNA]</scope>
    <source>
        <strain evidence="11">ATCC BAA-1437 / JCM 17883 / MC-1</strain>
    </source>
</reference>
<dbReference type="Proteomes" id="UP000002586">
    <property type="component" value="Chromosome"/>
</dbReference>
<keyword evidence="11" id="KW-1185">Reference proteome</keyword>
<feature type="binding site" evidence="9">
    <location>
        <position position="54"/>
    </location>
    <ligand>
        <name>substrate</name>
    </ligand>
</feature>
<comment type="catalytic activity">
    <reaction evidence="8 9">
        <text>(8S)-8-amino-7-oxononanoate + S-adenosyl-L-methionine = S-adenosyl-4-methylsulfanyl-2-oxobutanoate + (7R,8S)-7,8-diammoniononanoate</text>
        <dbReference type="Rhea" id="RHEA:16861"/>
        <dbReference type="ChEBI" id="CHEBI:16490"/>
        <dbReference type="ChEBI" id="CHEBI:59789"/>
        <dbReference type="ChEBI" id="CHEBI:149468"/>
        <dbReference type="ChEBI" id="CHEBI:149469"/>
        <dbReference type="EC" id="2.6.1.62"/>
    </reaction>
</comment>
<dbReference type="GO" id="GO:0005737">
    <property type="term" value="C:cytoplasm"/>
    <property type="evidence" value="ECO:0007669"/>
    <property type="project" value="UniProtKB-SubCell"/>
</dbReference>
<comment type="pathway">
    <text evidence="2 9">Cofactor biosynthesis; biotin biosynthesis; 7,8-diaminononanoate from 8-amino-7-oxononanoate (SAM route): step 1/1.</text>
</comment>
<dbReference type="HOGENOM" id="CLU_016922_4_3_5"/>
<reference evidence="10 11" key="2">
    <citation type="journal article" date="2012" name="Int. J. Syst. Evol. Microbiol.">
        <title>Magnetococcus marinus gen. nov., sp. nov., a marine, magnetotactic bacterium that represents a novel lineage (Magnetococcaceae fam. nov.; Magnetococcales ord. nov.) at the base of the Alphaproteobacteria.</title>
        <authorList>
            <person name="Bazylinski D.A."/>
            <person name="Williams T.J."/>
            <person name="Lefevre C.T."/>
            <person name="Berg R.J."/>
            <person name="Zhang C.L."/>
            <person name="Bowser S.S."/>
            <person name="Dean A.J."/>
            <person name="Beveridge T.J."/>
        </authorList>
    </citation>
    <scope>NUCLEOTIDE SEQUENCE [LARGE SCALE GENOMIC DNA]</scope>
    <source>
        <strain evidence="11">ATCC BAA-1437 / JCM 17883 / MC-1</strain>
    </source>
</reference>
<dbReference type="InterPro" id="IPR015422">
    <property type="entry name" value="PyrdxlP-dep_Trfase_small"/>
</dbReference>
<dbReference type="GO" id="GO:0030170">
    <property type="term" value="F:pyridoxal phosphate binding"/>
    <property type="evidence" value="ECO:0007669"/>
    <property type="project" value="UniProtKB-UniRule"/>
</dbReference>
<evidence type="ECO:0000313" key="10">
    <source>
        <dbReference type="EMBL" id="ABK42566.1"/>
    </source>
</evidence>
<dbReference type="Gene3D" id="3.40.640.10">
    <property type="entry name" value="Type I PLP-dependent aspartate aminotransferase-like (Major domain)"/>
    <property type="match status" value="1"/>
</dbReference>
<protein>
    <recommendedName>
        <fullName evidence="9">Adenosylmethionine-8-amino-7-oxononanoate aminotransferase</fullName>
        <ecNumber evidence="9">2.6.1.62</ecNumber>
    </recommendedName>
    <alternativeName>
        <fullName evidence="9">7,8-diamino-pelargonic acid aminotransferase</fullName>
        <shortName evidence="9">DAPA AT</shortName>
        <shortName evidence="9">DAPA aminotransferase</shortName>
    </alternativeName>
    <alternativeName>
        <fullName evidence="9">7,8-diaminononanoate synthase</fullName>
        <shortName evidence="9">DANS</shortName>
    </alternativeName>
    <alternativeName>
        <fullName evidence="9">Diaminopelargonic acid synthase</fullName>
    </alternativeName>
</protein>
<evidence type="ECO:0000256" key="4">
    <source>
        <dbReference type="ARBA" id="ARBA00022679"/>
    </source>
</evidence>
<evidence type="ECO:0000256" key="8">
    <source>
        <dbReference type="ARBA" id="ARBA00048449"/>
    </source>
</evidence>
<feature type="binding site" evidence="9">
    <location>
        <position position="146"/>
    </location>
    <ligand>
        <name>substrate</name>
    </ligand>
</feature>
<dbReference type="PROSITE" id="PS00600">
    <property type="entry name" value="AA_TRANSFER_CLASS_3"/>
    <property type="match status" value="1"/>
</dbReference>
<feature type="binding site" evidence="9">
    <location>
        <position position="250"/>
    </location>
    <ligand>
        <name>pyridoxal 5'-phosphate</name>
        <dbReference type="ChEBI" id="CHEBI:597326"/>
    </ligand>
</feature>
<feature type="modified residue" description="N6-(pyridoxal phosphate)lysine" evidence="9">
    <location>
        <position position="279"/>
    </location>
</feature>
<dbReference type="InterPro" id="IPR015424">
    <property type="entry name" value="PyrdxlP-dep_Trfase"/>
</dbReference>
<dbReference type="Pfam" id="PF00202">
    <property type="entry name" value="Aminotran_3"/>
    <property type="match status" value="1"/>
</dbReference>
<keyword evidence="5 9" id="KW-0949">S-adenosyl-L-methionine</keyword>
<dbReference type="NCBIfam" id="TIGR00508">
    <property type="entry name" value="bioA"/>
    <property type="match status" value="1"/>
</dbReference>
<keyword evidence="6 9" id="KW-0093">Biotin biosynthesis</keyword>
<dbReference type="OrthoDB" id="9801834at2"/>
<dbReference type="InterPro" id="IPR015421">
    <property type="entry name" value="PyrdxlP-dep_Trfase_major"/>
</dbReference>
<keyword evidence="3 9" id="KW-0032">Aminotransferase</keyword>
<comment type="function">
    <text evidence="9">Catalyzes the transfer of the alpha-amino group from S-adenosyl-L-methionine (SAM) to 7-keto-8-aminopelargonic acid (KAPA) to form 7,8-diaminopelargonic acid (DAPA). It is the only aminotransferase known to utilize SAM as an amino donor.</text>
</comment>
<evidence type="ECO:0000313" key="11">
    <source>
        <dbReference type="Proteomes" id="UP000002586"/>
    </source>
</evidence>
<comment type="subcellular location">
    <subcellularLocation>
        <location evidence="9">Cytoplasm</location>
    </subcellularLocation>
</comment>
<dbReference type="KEGG" id="mgm:Mmc1_0037"/>
<dbReference type="UniPathway" id="UPA00078">
    <property type="reaction ID" value="UER00160"/>
</dbReference>
<dbReference type="CDD" id="cd00610">
    <property type="entry name" value="OAT_like"/>
    <property type="match status" value="1"/>
</dbReference>
<evidence type="ECO:0000256" key="5">
    <source>
        <dbReference type="ARBA" id="ARBA00022691"/>
    </source>
</evidence>
<accession>A0L3M3</accession>
<keyword evidence="7 9" id="KW-0663">Pyridoxal phosphate</keyword>
<dbReference type="GO" id="GO:0004015">
    <property type="term" value="F:adenosylmethionine-8-amino-7-oxononanoate transaminase activity"/>
    <property type="evidence" value="ECO:0007669"/>
    <property type="project" value="UniProtKB-UniRule"/>
</dbReference>
<dbReference type="PANTHER" id="PTHR42684">
    <property type="entry name" value="ADENOSYLMETHIONINE-8-AMINO-7-OXONONANOATE AMINOTRANSFERASE"/>
    <property type="match status" value="1"/>
</dbReference>
<organism evidence="10 11">
    <name type="scientific">Magnetococcus marinus (strain ATCC BAA-1437 / JCM 17883 / MC-1)</name>
    <dbReference type="NCBI Taxonomy" id="156889"/>
    <lineage>
        <taxon>Bacteria</taxon>
        <taxon>Pseudomonadati</taxon>
        <taxon>Pseudomonadota</taxon>
        <taxon>Magnetococcia</taxon>
        <taxon>Magnetococcales</taxon>
        <taxon>Magnetococcaceae</taxon>
        <taxon>Magnetococcus</taxon>
    </lineage>
</organism>
<dbReference type="InterPro" id="IPR005814">
    <property type="entry name" value="Aminotrans_3"/>
</dbReference>
<comment type="subunit">
    <text evidence="9">Homodimer.</text>
</comment>
<feature type="site" description="Participates in the substrate recognition with KAPA and in a stacking interaction with the adenine ring of SAM" evidence="9">
    <location>
        <position position="19"/>
    </location>
</feature>
<evidence type="ECO:0000256" key="7">
    <source>
        <dbReference type="ARBA" id="ARBA00022898"/>
    </source>
</evidence>
<dbReference type="eggNOG" id="COG0161">
    <property type="taxonomic scope" value="Bacteria"/>
</dbReference>
<dbReference type="GO" id="GO:0009102">
    <property type="term" value="P:biotin biosynthetic process"/>
    <property type="evidence" value="ECO:0007669"/>
    <property type="project" value="UniProtKB-UniRule"/>
</dbReference>
<evidence type="ECO:0000256" key="2">
    <source>
        <dbReference type="ARBA" id="ARBA00005063"/>
    </source>
</evidence>
<evidence type="ECO:0000256" key="6">
    <source>
        <dbReference type="ARBA" id="ARBA00022756"/>
    </source>
</evidence>
<dbReference type="GO" id="GO:0004141">
    <property type="term" value="F:dethiobiotin synthase activity"/>
    <property type="evidence" value="ECO:0007669"/>
    <property type="project" value="TreeGrafter"/>
</dbReference>
<gene>
    <name evidence="9" type="primary">bioA</name>
    <name evidence="10" type="ordered locus">Mmc1_0037</name>
</gene>
<dbReference type="NCBIfam" id="NF004624">
    <property type="entry name" value="PRK05964.1"/>
    <property type="match status" value="1"/>
</dbReference>
<evidence type="ECO:0000256" key="9">
    <source>
        <dbReference type="HAMAP-Rule" id="MF_00834"/>
    </source>
</evidence>
<dbReference type="InterPro" id="IPR049704">
    <property type="entry name" value="Aminotrans_3_PPA_site"/>
</dbReference>
<evidence type="ECO:0000256" key="1">
    <source>
        <dbReference type="ARBA" id="ARBA00001933"/>
    </source>
</evidence>
<proteinExistence type="inferred from homology"/>
<name>A0L3M3_MAGMM</name>
<feature type="binding site" evidence="9">
    <location>
        <position position="279"/>
    </location>
    <ligand>
        <name>substrate</name>
    </ligand>
</feature>
<sequence length="437" mass="47222">MTPSADLIQWDKRHCWHPFTQAQTAPDPIPMASARGATLTSVDGRTFIDLNASWWVTTHGHAHPAIAAAIAQQAQTLEQVIFAGFTHAPAVNLATRLSETLGGDLDRVFFSDDGSTAVEVALKMAAQYHINQGTPRHRFVAFRGGYHGDTVGAMSMGQGSGFFDAFQAMLFHVDLLDYPATWLGDPTPELREALVLSQLDDYLATHGPQCGALLMEPLVQGAAGMRMARAGFVQQVMERCRAAGVLVILDEVMTGFGRTGTLFAFQQCGDYPDIICLSKGLTAGFMPMSVTVVREPIYQAFMGEGFERALAHGHSFTANPLGCVAALASLELFEQEGSLARIGQIAALHQQRLEPLQKHAKAVRPRVCGSIGAIDLRVADGGYGAEIGPKLKAFFIEKGLLMRPLGNTVYLLPPYCVSDAQLHQGWDAIEEALDTLL</sequence>
<dbReference type="STRING" id="156889.Mmc1_0037"/>
<dbReference type="Gene3D" id="3.90.1150.10">
    <property type="entry name" value="Aspartate Aminotransferase, domain 1"/>
    <property type="match status" value="1"/>
</dbReference>
<dbReference type="PANTHER" id="PTHR42684:SF3">
    <property type="entry name" value="ADENOSYLMETHIONINE-8-AMINO-7-OXONONANOATE AMINOTRANSFERASE"/>
    <property type="match status" value="1"/>
</dbReference>
<dbReference type="InterPro" id="IPR005815">
    <property type="entry name" value="BioA"/>
</dbReference>
<comment type="cofactor">
    <cofactor evidence="1 9">
        <name>pyridoxal 5'-phosphate</name>
        <dbReference type="ChEBI" id="CHEBI:597326"/>
    </cofactor>
</comment>
<feature type="binding site" evidence="9">
    <location>
        <begin position="314"/>
        <end position="315"/>
    </location>
    <ligand>
        <name>pyridoxal 5'-phosphate</name>
        <dbReference type="ChEBI" id="CHEBI:597326"/>
    </ligand>
</feature>
<feature type="binding site" evidence="9">
    <location>
        <position position="403"/>
    </location>
    <ligand>
        <name>substrate</name>
    </ligand>
</feature>